<accession>A0ABU9LZC4</accession>
<gene>
    <name evidence="2" type="ORF">AAFH49_14090</name>
</gene>
<sequence>VVVNLPAVPEATSALFESRLWEGVGAVLFVFTAGYRAFTDGYNMLLWLGVCGLVGAVGLLVVWRRHRKTALAAA</sequence>
<feature type="transmembrane region" description="Helical" evidence="1">
    <location>
        <begin position="44"/>
        <end position="63"/>
    </location>
</feature>
<comment type="caution">
    <text evidence="2">The sequence shown here is derived from an EMBL/GenBank/DDBJ whole genome shotgun (WGS) entry which is preliminary data.</text>
</comment>
<evidence type="ECO:0000313" key="2">
    <source>
        <dbReference type="EMBL" id="MEL5995345.1"/>
    </source>
</evidence>
<feature type="non-terminal residue" evidence="2">
    <location>
        <position position="1"/>
    </location>
</feature>
<organism evidence="2 3">
    <name type="scientific">Hymenobacter segetis</name>
    <dbReference type="NCBI Taxonomy" id="2025509"/>
    <lineage>
        <taxon>Bacteria</taxon>
        <taxon>Pseudomonadati</taxon>
        <taxon>Bacteroidota</taxon>
        <taxon>Cytophagia</taxon>
        <taxon>Cytophagales</taxon>
        <taxon>Hymenobacteraceae</taxon>
        <taxon>Hymenobacter</taxon>
    </lineage>
</organism>
<protein>
    <submittedName>
        <fullName evidence="2">LPXTG cell wall anchor domain-containing protein</fullName>
    </submittedName>
</protein>
<keyword evidence="1" id="KW-0812">Transmembrane</keyword>
<proteinExistence type="predicted"/>
<keyword evidence="3" id="KW-1185">Reference proteome</keyword>
<evidence type="ECO:0000256" key="1">
    <source>
        <dbReference type="SAM" id="Phobius"/>
    </source>
</evidence>
<dbReference type="NCBIfam" id="TIGR01167">
    <property type="entry name" value="LPXTG_anchor"/>
    <property type="match status" value="1"/>
</dbReference>
<evidence type="ECO:0000313" key="3">
    <source>
        <dbReference type="Proteomes" id="UP001479606"/>
    </source>
</evidence>
<feature type="transmembrane region" description="Helical" evidence="1">
    <location>
        <begin position="20"/>
        <end position="38"/>
    </location>
</feature>
<dbReference type="RefSeq" id="WP_342299097.1">
    <property type="nucleotide sequence ID" value="NZ_JBCEVZ010000034.1"/>
</dbReference>
<keyword evidence="1" id="KW-0472">Membrane</keyword>
<dbReference type="Proteomes" id="UP001479606">
    <property type="component" value="Unassembled WGS sequence"/>
</dbReference>
<name>A0ABU9LZC4_9BACT</name>
<reference evidence="2 3" key="1">
    <citation type="journal article" date="2018" name="Arch. Microbiol.">
        <title>Hymenobacter segetis sp. nov., isolated from soil.</title>
        <authorList>
            <person name="Ten L.N."/>
            <person name="Lim S.J."/>
            <person name="Kim B.O."/>
            <person name="Kang I.K."/>
            <person name="Jung H.Y."/>
        </authorList>
    </citation>
    <scope>NUCLEOTIDE SEQUENCE [LARGE SCALE GENOMIC DNA]</scope>
    <source>
        <strain evidence="2 3">S7-3-11</strain>
    </source>
</reference>
<keyword evidence="1" id="KW-1133">Transmembrane helix</keyword>
<dbReference type="EMBL" id="JBCEVZ010000034">
    <property type="protein sequence ID" value="MEL5995345.1"/>
    <property type="molecule type" value="Genomic_DNA"/>
</dbReference>